<dbReference type="Pfam" id="PF00535">
    <property type="entry name" value="Glycos_transf_2"/>
    <property type="match status" value="1"/>
</dbReference>
<dbReference type="PANTHER" id="PTHR22916:SF3">
    <property type="entry name" value="UDP-GLCNAC:BETAGAL BETA-1,3-N-ACETYLGLUCOSAMINYLTRANSFERASE-LIKE PROTEIN 1"/>
    <property type="match status" value="1"/>
</dbReference>
<dbReference type="Proteomes" id="UP000015927">
    <property type="component" value="Chromosome"/>
</dbReference>
<feature type="domain" description="Glycosyltransferase 2-like" evidence="1">
    <location>
        <begin position="8"/>
        <end position="184"/>
    </location>
</feature>
<dbReference type="GeneID" id="57090679"/>
<protein>
    <submittedName>
        <fullName evidence="2">EpsI protein</fullName>
    </submittedName>
</protein>
<organism evidence="2 3">
    <name type="scientific">Lacticaseibacillus paracasei subsp. paracasei 8700:2</name>
    <dbReference type="NCBI Taxonomy" id="537973"/>
    <lineage>
        <taxon>Bacteria</taxon>
        <taxon>Bacillati</taxon>
        <taxon>Bacillota</taxon>
        <taxon>Bacilli</taxon>
        <taxon>Lactobacillales</taxon>
        <taxon>Lactobacillaceae</taxon>
        <taxon>Lacticaseibacillus</taxon>
    </lineage>
</organism>
<dbReference type="SUPFAM" id="SSF53448">
    <property type="entry name" value="Nucleotide-diphospho-sugar transferases"/>
    <property type="match status" value="1"/>
</dbReference>
<dbReference type="EMBL" id="CP002391">
    <property type="protein sequence ID" value="EEQ66521.2"/>
    <property type="molecule type" value="Genomic_DNA"/>
</dbReference>
<evidence type="ECO:0000259" key="1">
    <source>
        <dbReference type="Pfam" id="PF00535"/>
    </source>
</evidence>
<dbReference type="KEGG" id="lpi:LBPG_01970"/>
<name>A0A826HXU2_LACPA</name>
<dbReference type="InterPro" id="IPR001173">
    <property type="entry name" value="Glyco_trans_2-like"/>
</dbReference>
<evidence type="ECO:0000313" key="2">
    <source>
        <dbReference type="EMBL" id="EEQ66521.2"/>
    </source>
</evidence>
<proteinExistence type="predicted"/>
<dbReference type="GO" id="GO:0016758">
    <property type="term" value="F:hexosyltransferase activity"/>
    <property type="evidence" value="ECO:0007669"/>
    <property type="project" value="UniProtKB-ARBA"/>
</dbReference>
<accession>A0A826HXU2</accession>
<dbReference type="CDD" id="cd00761">
    <property type="entry name" value="Glyco_tranf_GTA_type"/>
    <property type="match status" value="1"/>
</dbReference>
<evidence type="ECO:0000313" key="3">
    <source>
        <dbReference type="Proteomes" id="UP000015927"/>
    </source>
</evidence>
<dbReference type="AlphaFoldDB" id="A0A826HXU2"/>
<dbReference type="InterPro" id="IPR029044">
    <property type="entry name" value="Nucleotide-diphossugar_trans"/>
</dbReference>
<dbReference type="Gene3D" id="3.90.550.10">
    <property type="entry name" value="Spore Coat Polysaccharide Biosynthesis Protein SpsA, Chain A"/>
    <property type="match status" value="1"/>
</dbReference>
<gene>
    <name evidence="2" type="ORF">LBPG_01970</name>
</gene>
<dbReference type="PANTHER" id="PTHR22916">
    <property type="entry name" value="GLYCOSYLTRANSFERASE"/>
    <property type="match status" value="1"/>
</dbReference>
<sequence>MGSTPQISIIIPAYNVEKYIEETLRSIEKQTFSDFEVLVIDDGSDDGTFDIVKSIASQDRRIKIYTQDNSGQGKARNTGIDNAQGEYLTFVDSDDLVLPDYLSTMYKKMVSNSQVDIIALPHSDIGFDELHNETAIRRITSSNTGQQEFLSGNAYVSRSFTENGAKFNVSFVSKLFRKSLFENYRIPEGHFFEDLAGVPELMLGAQRILWIDSIQYLYLVNRPNSTMTDISVVKAKDVLWALHHLETFLKTNSPNLLSSFQVLIANNISMPFSVLRSSAKYRNKMRALTSQVSIIYLLRLIGSVHISKRGIIALFLLGFHI</sequence>
<reference evidence="2 3" key="1">
    <citation type="submission" date="2010-12" db="EMBL/GenBank/DDBJ databases">
        <title>The Genome Sequence of Lactobacillus paracasei subsp. paracasei strain 8700:2.</title>
        <authorList>
            <consortium name="The Broad Institute Genome Sequencing Platform"/>
            <person name="Ward D."/>
            <person name="Earl A."/>
            <person name="Feldgarden M."/>
            <person name="Young S.K."/>
            <person name="Gargeya S."/>
            <person name="Zeng Q."/>
            <person name="Alvarado L."/>
            <person name="Berlin A."/>
            <person name="Bochicchio J."/>
            <person name="Chapman S.B."/>
            <person name="Chen Z."/>
            <person name="Freedman E."/>
            <person name="Gellesch M."/>
            <person name="Goldberg J."/>
            <person name="Griggs A."/>
            <person name="Gujja S."/>
            <person name="Heilman E."/>
            <person name="Heiman D."/>
            <person name="Howarth C."/>
            <person name="Mehta T."/>
            <person name="Neiman D."/>
            <person name="Pearson M."/>
            <person name="Roberts A."/>
            <person name="Saif S."/>
            <person name="Shea T."/>
            <person name="Shenoy N."/>
            <person name="Sisk P."/>
            <person name="Stolte C."/>
            <person name="Sykes S."/>
            <person name="White J."/>
            <person name="Yandava C."/>
            <person name="Saulnier D."/>
            <person name="Haas B."/>
            <person name="Nusbaum C."/>
            <person name="Birren B."/>
        </authorList>
    </citation>
    <scope>NUCLEOTIDE SEQUENCE [LARGE SCALE GENOMIC DNA]</scope>
    <source>
        <strain evidence="2 3">8700:2</strain>
    </source>
</reference>
<dbReference type="RefSeq" id="WP_003572765.1">
    <property type="nucleotide sequence ID" value="NC_022112.1"/>
</dbReference>